<dbReference type="SUPFAM" id="SSF54909">
    <property type="entry name" value="Dimeric alpha+beta barrel"/>
    <property type="match status" value="1"/>
</dbReference>
<dbReference type="GO" id="GO:0046872">
    <property type="term" value="F:metal ion binding"/>
    <property type="evidence" value="ECO:0007669"/>
    <property type="project" value="UniProtKB-KW"/>
</dbReference>
<evidence type="ECO:0000313" key="6">
    <source>
        <dbReference type="Proteomes" id="UP000295210"/>
    </source>
</evidence>
<gene>
    <name evidence="5" type="ORF">C7378_3330</name>
</gene>
<dbReference type="PANTHER" id="PTHR36843:SF1">
    <property type="entry name" value="COPROHEME DECARBOXYLASE"/>
    <property type="match status" value="1"/>
</dbReference>
<dbReference type="Proteomes" id="UP000295210">
    <property type="component" value="Unassembled WGS sequence"/>
</dbReference>
<protein>
    <submittedName>
        <fullName evidence="5">Chlorite dismutase</fullName>
    </submittedName>
</protein>
<feature type="region of interest" description="Disordered" evidence="4">
    <location>
        <begin position="1"/>
        <end position="24"/>
    </location>
</feature>
<dbReference type="InterPro" id="IPR010644">
    <property type="entry name" value="ChdC/CLD"/>
</dbReference>
<dbReference type="InterPro" id="IPR011008">
    <property type="entry name" value="Dimeric_a/b-barrel"/>
</dbReference>
<organism evidence="5 6">
    <name type="scientific">Acidipila rosea</name>
    <dbReference type="NCBI Taxonomy" id="768535"/>
    <lineage>
        <taxon>Bacteria</taxon>
        <taxon>Pseudomonadati</taxon>
        <taxon>Acidobacteriota</taxon>
        <taxon>Terriglobia</taxon>
        <taxon>Terriglobales</taxon>
        <taxon>Acidobacteriaceae</taxon>
        <taxon>Acidipila</taxon>
    </lineage>
</organism>
<dbReference type="GO" id="GO:0016491">
    <property type="term" value="F:oxidoreductase activity"/>
    <property type="evidence" value="ECO:0007669"/>
    <property type="project" value="InterPro"/>
</dbReference>
<sequence length="252" mass="29687">MSEAAVAERPQDQNQPAHKEEKKVQRQTIGFTFFKVMPEWRRLPASERAEHKRLFAEVIKRWNQPGRLLSLSYSTVGLRGDCDMVLWRICYSPDDLSQMTAELMATPLGGYLETPYNYLSMTKRSQYLIGHEHEGQADSRGFLRPGGQKYIFIYPFWKTRAWYLLPMEERQRLMNEHIRVGHLYPRVKLNTTYSFGIDDQEFVVAFETNFPEDFLDLVQQLRETEISPYTLKDTPIFTCIRMTPEEMLDRLG</sequence>
<evidence type="ECO:0000256" key="2">
    <source>
        <dbReference type="ARBA" id="ARBA00022723"/>
    </source>
</evidence>
<evidence type="ECO:0000313" key="5">
    <source>
        <dbReference type="EMBL" id="TCK70175.1"/>
    </source>
</evidence>
<dbReference type="OrthoDB" id="9773646at2"/>
<keyword evidence="6" id="KW-1185">Reference proteome</keyword>
<evidence type="ECO:0000256" key="1">
    <source>
        <dbReference type="ARBA" id="ARBA00022617"/>
    </source>
</evidence>
<evidence type="ECO:0000256" key="3">
    <source>
        <dbReference type="ARBA" id="ARBA00023004"/>
    </source>
</evidence>
<dbReference type="RefSeq" id="WP_131999123.1">
    <property type="nucleotide sequence ID" value="NZ_SMGK01000007.1"/>
</dbReference>
<keyword evidence="3" id="KW-0408">Iron</keyword>
<keyword evidence="2" id="KW-0479">Metal-binding</keyword>
<comment type="caution">
    <text evidence="5">The sequence shown here is derived from an EMBL/GenBank/DDBJ whole genome shotgun (WGS) entry which is preliminary data.</text>
</comment>
<dbReference type="Gene3D" id="3.30.70.1030">
    <property type="entry name" value="Apc35880, domain 1"/>
    <property type="match status" value="2"/>
</dbReference>
<dbReference type="EMBL" id="SMGK01000007">
    <property type="protein sequence ID" value="TCK70175.1"/>
    <property type="molecule type" value="Genomic_DNA"/>
</dbReference>
<dbReference type="PANTHER" id="PTHR36843">
    <property type="entry name" value="HEME-DEPENDENT PEROXIDASE YWFI-RELATED"/>
    <property type="match status" value="1"/>
</dbReference>
<accession>A0A4R1KXM6</accession>
<dbReference type="AlphaFoldDB" id="A0A4R1KXM6"/>
<keyword evidence="1" id="KW-0349">Heme</keyword>
<proteinExistence type="predicted"/>
<name>A0A4R1KXM6_9BACT</name>
<evidence type="ECO:0000256" key="4">
    <source>
        <dbReference type="SAM" id="MobiDB-lite"/>
    </source>
</evidence>
<reference evidence="5 6" key="1">
    <citation type="submission" date="2019-03" db="EMBL/GenBank/DDBJ databases">
        <title>Genomic Encyclopedia of Type Strains, Phase IV (KMG-IV): sequencing the most valuable type-strain genomes for metagenomic binning, comparative biology and taxonomic classification.</title>
        <authorList>
            <person name="Goeker M."/>
        </authorList>
    </citation>
    <scope>NUCLEOTIDE SEQUENCE [LARGE SCALE GENOMIC DNA]</scope>
    <source>
        <strain evidence="5 6">DSM 103428</strain>
    </source>
</reference>
<dbReference type="Pfam" id="PF06778">
    <property type="entry name" value="Chlor_dismutase"/>
    <property type="match status" value="1"/>
</dbReference>
<dbReference type="GO" id="GO:0020037">
    <property type="term" value="F:heme binding"/>
    <property type="evidence" value="ECO:0007669"/>
    <property type="project" value="InterPro"/>
</dbReference>